<reference evidence="12" key="2">
    <citation type="submission" date="2024-06" db="EMBL/GenBank/DDBJ databases">
        <authorList>
            <person name="Petrova K.O."/>
            <person name="Toshchakov S.V."/>
            <person name="Boltjanskaja Y.V."/>
            <person name="Kevbrin V."/>
        </authorList>
    </citation>
    <scope>NUCLEOTIDE SEQUENCE</scope>
    <source>
        <strain evidence="12">Z-910T</strain>
    </source>
</reference>
<evidence type="ECO:0000256" key="5">
    <source>
        <dbReference type="ARBA" id="ARBA00015486"/>
    </source>
</evidence>
<comment type="function">
    <text evidence="1 11">Catalyzes the synthesis of alpha-ribazole-5'-phosphate from nicotinate mononucleotide (NAMN) and 5,6-dimethylbenzimidazole (DMB).</text>
</comment>
<comment type="pathway">
    <text evidence="2 11">Nucleoside biosynthesis; alpha-ribazole biosynthesis; alpha-ribazole from 5,6-dimethylbenzimidazole: step 1/2.</text>
</comment>
<accession>A0AAU7VJN1</accession>
<feature type="active site" description="Proton acceptor" evidence="11">
    <location>
        <position position="318"/>
    </location>
</feature>
<dbReference type="RefSeq" id="WP_350343074.1">
    <property type="nucleotide sequence ID" value="NZ_CP158367.1"/>
</dbReference>
<evidence type="ECO:0000256" key="1">
    <source>
        <dbReference type="ARBA" id="ARBA00002197"/>
    </source>
</evidence>
<dbReference type="PANTHER" id="PTHR43463:SF1">
    <property type="entry name" value="NICOTINATE-NUCLEOTIDE--DIMETHYLBENZIMIDAZOLE PHOSPHORIBOSYLTRANSFERASE"/>
    <property type="match status" value="1"/>
</dbReference>
<keyword evidence="7 11" id="KW-0328">Glycosyltransferase</keyword>
<dbReference type="EC" id="2.4.2.21" evidence="4 11"/>
<dbReference type="GO" id="GO:0009236">
    <property type="term" value="P:cobalamin biosynthetic process"/>
    <property type="evidence" value="ECO:0007669"/>
    <property type="project" value="UniProtKB-UniRule"/>
</dbReference>
<evidence type="ECO:0000256" key="9">
    <source>
        <dbReference type="ARBA" id="ARBA00030686"/>
    </source>
</evidence>
<evidence type="ECO:0000256" key="3">
    <source>
        <dbReference type="ARBA" id="ARBA00007110"/>
    </source>
</evidence>
<dbReference type="HAMAP" id="MF_00230">
    <property type="entry name" value="CobT"/>
    <property type="match status" value="1"/>
</dbReference>
<dbReference type="Pfam" id="PF02277">
    <property type="entry name" value="DBI_PRT"/>
    <property type="match status" value="1"/>
</dbReference>
<dbReference type="Gene3D" id="3.40.50.10210">
    <property type="match status" value="1"/>
</dbReference>
<keyword evidence="8 11" id="KW-0808">Transferase</keyword>
<evidence type="ECO:0000256" key="4">
    <source>
        <dbReference type="ARBA" id="ARBA00011991"/>
    </source>
</evidence>
<evidence type="ECO:0000256" key="6">
    <source>
        <dbReference type="ARBA" id="ARBA00022573"/>
    </source>
</evidence>
<proteinExistence type="inferred from homology"/>
<dbReference type="AlphaFoldDB" id="A0AAU7VJN1"/>
<keyword evidence="6 11" id="KW-0169">Cobalamin biosynthesis</keyword>
<dbReference type="PANTHER" id="PTHR43463">
    <property type="entry name" value="NICOTINATE-NUCLEOTIDE--DIMETHYLBENZIMIDAZOLE PHOSPHORIBOSYLTRANSFERASE"/>
    <property type="match status" value="1"/>
</dbReference>
<dbReference type="GO" id="GO:0008939">
    <property type="term" value="F:nicotinate-nucleotide-dimethylbenzimidazole phosphoribosyltransferase activity"/>
    <property type="evidence" value="ECO:0007669"/>
    <property type="project" value="UniProtKB-UniRule"/>
</dbReference>
<dbReference type="InterPro" id="IPR036087">
    <property type="entry name" value="Nict_dMeBzImd_PRibTrfase_sf"/>
</dbReference>
<reference evidence="12" key="1">
    <citation type="journal article" date="2013" name="Extremophiles">
        <title>Proteinivorax tanatarense gen. nov., sp. nov., an anaerobic, haloalkaliphilic, proteolytic bacterium isolated from a decaying algal bloom, and proposal of Proteinivoraceae fam. nov.</title>
        <authorList>
            <person name="Kevbrin V."/>
            <person name="Boltyanskaya Y."/>
            <person name="Zhilina T."/>
            <person name="Kolganova T."/>
            <person name="Lavrentjeva E."/>
            <person name="Kuznetsov B."/>
        </authorList>
    </citation>
    <scope>NUCLEOTIDE SEQUENCE</scope>
    <source>
        <strain evidence="12">Z-910T</strain>
    </source>
</reference>
<comment type="catalytic activity">
    <reaction evidence="10 11">
        <text>5,6-dimethylbenzimidazole + nicotinate beta-D-ribonucleotide = alpha-ribazole 5'-phosphate + nicotinate + H(+)</text>
        <dbReference type="Rhea" id="RHEA:11196"/>
        <dbReference type="ChEBI" id="CHEBI:15378"/>
        <dbReference type="ChEBI" id="CHEBI:15890"/>
        <dbReference type="ChEBI" id="CHEBI:32544"/>
        <dbReference type="ChEBI" id="CHEBI:57502"/>
        <dbReference type="ChEBI" id="CHEBI:57918"/>
        <dbReference type="EC" id="2.4.2.21"/>
    </reaction>
</comment>
<dbReference type="InterPro" id="IPR023195">
    <property type="entry name" value="Nict_dMeBzImd_PRibTrfase_N"/>
</dbReference>
<dbReference type="InterPro" id="IPR003200">
    <property type="entry name" value="Nict_dMeBzImd_PRibTrfase"/>
</dbReference>
<dbReference type="EMBL" id="CP158367">
    <property type="protein sequence ID" value="XBX74320.1"/>
    <property type="molecule type" value="Genomic_DNA"/>
</dbReference>
<dbReference type="SUPFAM" id="SSF52733">
    <property type="entry name" value="Nicotinate mononucleotide:5,6-dimethylbenzimidazole phosphoribosyltransferase (CobT)"/>
    <property type="match status" value="1"/>
</dbReference>
<comment type="similarity">
    <text evidence="3 11">Belongs to the CobT family.</text>
</comment>
<dbReference type="InterPro" id="IPR017846">
    <property type="entry name" value="Nict_dMeBzImd_PRibTrfase_bact"/>
</dbReference>
<protein>
    <recommendedName>
        <fullName evidence="5 11">Nicotinate-nucleotide--dimethylbenzimidazole phosphoribosyltransferase</fullName>
        <shortName evidence="11">NN:DBI PRT</shortName>
        <ecNumber evidence="4 11">2.4.2.21</ecNumber>
    </recommendedName>
    <alternativeName>
        <fullName evidence="9 11">N(1)-alpha-phosphoribosyltransferase</fullName>
    </alternativeName>
</protein>
<organism evidence="12">
    <name type="scientific">Proteinivorax tanatarense</name>
    <dbReference type="NCBI Taxonomy" id="1260629"/>
    <lineage>
        <taxon>Bacteria</taxon>
        <taxon>Bacillati</taxon>
        <taxon>Bacillota</taxon>
        <taxon>Clostridia</taxon>
        <taxon>Eubacteriales</taxon>
        <taxon>Proteinivoracaceae</taxon>
        <taxon>Proteinivorax</taxon>
    </lineage>
</organism>
<gene>
    <name evidence="11 12" type="primary">cobT</name>
    <name evidence="12" type="ORF">PRVXT_002353</name>
</gene>
<evidence type="ECO:0000256" key="7">
    <source>
        <dbReference type="ARBA" id="ARBA00022676"/>
    </source>
</evidence>
<dbReference type="Gene3D" id="1.10.1610.10">
    <property type="match status" value="1"/>
</dbReference>
<dbReference type="NCBIfam" id="NF000996">
    <property type="entry name" value="PRK00105.1"/>
    <property type="match status" value="1"/>
</dbReference>
<sequence length="349" mass="36808">MKLLQKIIKNIQPLDSEIMKKSRTRVDNLIKPPKSLGKLEAITVQLAGITKNIHPSVEHKAIIIMAADHGVYEEGVAPNPQSITIEQTLNFPKGLTGVCAIGEISNAKIVTVDIGINGELPLNSGVINKKIKYGTDNFAKGPAMTRKEAVDAIEVGIEIAQQQIKRGVNLIGVGEMGITNTTASTAILAVLGNIPPKEITGKGSGLDSKGIQHKIKVIEKAIDINKPDPDDGLDVLAKVGGLEIGGMAGVILGSAANRVPVVIDGYIATVSALIAKSIEPKVKDYLIPSHASMELGGKRASELLGVEPMLYMNMCLGEGSGAALAFPIIDAACNMNDKMITFKEASMNP</sequence>
<dbReference type="FunFam" id="3.40.50.10210:FF:000001">
    <property type="entry name" value="Nicotinate-nucleotide--dimethylbenzimidazole phosphoribosyltransferase"/>
    <property type="match status" value="1"/>
</dbReference>
<dbReference type="CDD" id="cd02439">
    <property type="entry name" value="DMB-PRT_CobT"/>
    <property type="match status" value="1"/>
</dbReference>
<evidence type="ECO:0000256" key="11">
    <source>
        <dbReference type="HAMAP-Rule" id="MF_00230"/>
    </source>
</evidence>
<evidence type="ECO:0000256" key="10">
    <source>
        <dbReference type="ARBA" id="ARBA00047340"/>
    </source>
</evidence>
<name>A0AAU7VJN1_9FIRM</name>
<evidence type="ECO:0000313" key="12">
    <source>
        <dbReference type="EMBL" id="XBX74320.1"/>
    </source>
</evidence>
<evidence type="ECO:0000256" key="8">
    <source>
        <dbReference type="ARBA" id="ARBA00022679"/>
    </source>
</evidence>
<evidence type="ECO:0000256" key="2">
    <source>
        <dbReference type="ARBA" id="ARBA00005049"/>
    </source>
</evidence>
<dbReference type="NCBIfam" id="TIGR03160">
    <property type="entry name" value="cobT_DBIPRT"/>
    <property type="match status" value="1"/>
</dbReference>